<reference evidence="7 8" key="1">
    <citation type="submission" date="2022-11" db="EMBL/GenBank/DDBJ databases">
        <title>The characterization of three novel Bacteroidetes species and genomic analysis of their roles in tidal elemental geochemical cycles.</title>
        <authorList>
            <person name="Ma K.-J."/>
        </authorList>
    </citation>
    <scope>NUCLEOTIDE SEQUENCE [LARGE SCALE GENOMIC DNA]</scope>
    <source>
        <strain evidence="7 8">M82</strain>
    </source>
</reference>
<dbReference type="InterPro" id="IPR036908">
    <property type="entry name" value="RlpA-like_sf"/>
</dbReference>
<dbReference type="RefSeq" id="WP_266051211.1">
    <property type="nucleotide sequence ID" value="NZ_JAPFQO010000002.1"/>
</dbReference>
<evidence type="ECO:0000256" key="3">
    <source>
        <dbReference type="HAMAP-Rule" id="MF_02071"/>
    </source>
</evidence>
<evidence type="ECO:0000256" key="5">
    <source>
        <dbReference type="SAM" id="MobiDB-lite"/>
    </source>
</evidence>
<proteinExistence type="inferred from homology"/>
<feature type="region of interest" description="Disordered" evidence="5">
    <location>
        <begin position="116"/>
        <end position="137"/>
    </location>
</feature>
<dbReference type="SUPFAM" id="SSF50685">
    <property type="entry name" value="Barwin-like endoglucanases"/>
    <property type="match status" value="1"/>
</dbReference>
<dbReference type="Gene3D" id="2.40.40.10">
    <property type="entry name" value="RlpA-like domain"/>
    <property type="match status" value="1"/>
</dbReference>
<feature type="domain" description="RlpA-like protein double-psi beta-barrel" evidence="6">
    <location>
        <begin position="23"/>
        <end position="111"/>
    </location>
</feature>
<evidence type="ECO:0000256" key="1">
    <source>
        <dbReference type="ARBA" id="ARBA00023239"/>
    </source>
</evidence>
<dbReference type="PANTHER" id="PTHR34183">
    <property type="entry name" value="ENDOLYTIC PEPTIDOGLYCAN TRANSGLYCOSYLASE RLPA"/>
    <property type="match status" value="1"/>
</dbReference>
<evidence type="ECO:0000256" key="2">
    <source>
        <dbReference type="ARBA" id="ARBA00023316"/>
    </source>
</evidence>
<comment type="similarity">
    <text evidence="3 4">Belongs to the RlpA family.</text>
</comment>
<sequence length="137" mass="15141" precursor="true">MNLYSVVLIFLLSFSSGPADYNANGKASYYADRFHGQRTANGERYDKNLLTAAHATLPFNTKVQVTNLKNGKTVTVRINDRMAHSRHRLIDLSRAAAKELDMVRDGTASVSIKELAPEEAQQETPFAVSEAEATPKQ</sequence>
<organism evidence="7 8">
    <name type="scientific">Pontibacter anaerobius</name>
    <dbReference type="NCBI Taxonomy" id="2993940"/>
    <lineage>
        <taxon>Bacteria</taxon>
        <taxon>Pseudomonadati</taxon>
        <taxon>Bacteroidota</taxon>
        <taxon>Cytophagia</taxon>
        <taxon>Cytophagales</taxon>
        <taxon>Hymenobacteraceae</taxon>
        <taxon>Pontibacter</taxon>
    </lineage>
</organism>
<keyword evidence="1 3" id="KW-0456">Lyase</keyword>
<feature type="signal peptide" evidence="3">
    <location>
        <begin position="1"/>
        <end position="19"/>
    </location>
</feature>
<name>A0ABT3RBB6_9BACT</name>
<protein>
    <recommendedName>
        <fullName evidence="3">Probable endolytic peptidoglycan transglycosylase RlpA</fullName>
        <ecNumber evidence="3">4.2.2.-</ecNumber>
    </recommendedName>
</protein>
<evidence type="ECO:0000313" key="8">
    <source>
        <dbReference type="Proteomes" id="UP001207228"/>
    </source>
</evidence>
<gene>
    <name evidence="3" type="primary">rlpA</name>
    <name evidence="7" type="ORF">OO017_04280</name>
</gene>
<dbReference type="PANTHER" id="PTHR34183:SF8">
    <property type="entry name" value="ENDOLYTIC PEPTIDOGLYCAN TRANSGLYCOSYLASE RLPA-RELATED"/>
    <property type="match status" value="1"/>
</dbReference>
<dbReference type="HAMAP" id="MF_02071">
    <property type="entry name" value="RlpA"/>
    <property type="match status" value="1"/>
</dbReference>
<dbReference type="Pfam" id="PF03330">
    <property type="entry name" value="DPBB_1"/>
    <property type="match status" value="1"/>
</dbReference>
<dbReference type="InterPro" id="IPR009009">
    <property type="entry name" value="RlpA-like_DPBB"/>
</dbReference>
<keyword evidence="3" id="KW-0732">Signal</keyword>
<keyword evidence="8" id="KW-1185">Reference proteome</keyword>
<comment type="caution">
    <text evidence="7">The sequence shown here is derived from an EMBL/GenBank/DDBJ whole genome shotgun (WGS) entry which is preliminary data.</text>
</comment>
<dbReference type="InterPro" id="IPR012997">
    <property type="entry name" value="RplA"/>
</dbReference>
<comment type="function">
    <text evidence="3">Lytic transglycosylase with a strong preference for naked glycan strands that lack stem peptides.</text>
</comment>
<evidence type="ECO:0000256" key="4">
    <source>
        <dbReference type="RuleBase" id="RU003495"/>
    </source>
</evidence>
<evidence type="ECO:0000313" key="7">
    <source>
        <dbReference type="EMBL" id="MCX2739154.1"/>
    </source>
</evidence>
<dbReference type="InterPro" id="IPR034718">
    <property type="entry name" value="RlpA"/>
</dbReference>
<evidence type="ECO:0000259" key="6">
    <source>
        <dbReference type="Pfam" id="PF03330"/>
    </source>
</evidence>
<dbReference type="EMBL" id="JAPFQO010000002">
    <property type="protein sequence ID" value="MCX2739154.1"/>
    <property type="molecule type" value="Genomic_DNA"/>
</dbReference>
<dbReference type="CDD" id="cd22268">
    <property type="entry name" value="DPBB_RlpA-like"/>
    <property type="match status" value="1"/>
</dbReference>
<dbReference type="NCBIfam" id="TIGR00413">
    <property type="entry name" value="rlpA"/>
    <property type="match status" value="1"/>
</dbReference>
<dbReference type="EC" id="4.2.2.-" evidence="3"/>
<keyword evidence="2 3" id="KW-0961">Cell wall biogenesis/degradation</keyword>
<feature type="chain" id="PRO_5044913745" description="Probable endolytic peptidoglycan transglycosylase RlpA" evidence="3">
    <location>
        <begin position="20"/>
        <end position="137"/>
    </location>
</feature>
<dbReference type="Proteomes" id="UP001207228">
    <property type="component" value="Unassembled WGS sequence"/>
</dbReference>
<accession>A0ABT3RBB6</accession>